<organism evidence="6 7">
    <name type="scientific">Methanoculleus frigidifontis</name>
    <dbReference type="NCBI Taxonomy" id="2584085"/>
    <lineage>
        <taxon>Archaea</taxon>
        <taxon>Methanobacteriati</taxon>
        <taxon>Methanobacteriota</taxon>
        <taxon>Stenosarchaea group</taxon>
        <taxon>Methanomicrobia</taxon>
        <taxon>Methanomicrobiales</taxon>
        <taxon>Methanomicrobiaceae</taxon>
        <taxon>Methanoculleus</taxon>
    </lineage>
</organism>
<dbReference type="RefSeq" id="WP_301664786.1">
    <property type="nucleotide sequence ID" value="NZ_VCYH01000008.1"/>
</dbReference>
<evidence type="ECO:0000256" key="2">
    <source>
        <dbReference type="ARBA" id="ARBA00022630"/>
    </source>
</evidence>
<proteinExistence type="inferred from homology"/>
<sequence>MAIVVGSGAGGGAIARELAARGHETLVIERGPALLEEQHAHRYYANVDAGMKIMRVCCLGGTTTVSAGNAVRCLEAELATLGIDLSREFAELEAELGVQELPDDLIGAGTLRLMDAARRLGLPVFRMPKFIDPDLCTRDGQCAFGCPTSARWTATRFVRDAEAMGARIRTDTVAGEVLTRHGEVCGVRCGAEEIADDIVVLAAGALETPRFLESLGLPTSPLFVDTFTTIGGVCPGAGLHTDIPMAAFVPFAGGIILPHYARQLADLLQAGQGDILGLMVKIRDDDAGTVGAVVAKGVTVRDAASLSGGAAMAGAVLAEAGADPATFAATPLRGTHPGGTARIGVAVDRNLETGVSGLYVADASVLPAAPGAPPILTIMALARHAARQMG</sequence>
<evidence type="ECO:0000256" key="3">
    <source>
        <dbReference type="ARBA" id="ARBA00022827"/>
    </source>
</evidence>
<dbReference type="PANTHER" id="PTHR46056:SF12">
    <property type="entry name" value="LONG-CHAIN-ALCOHOL OXIDASE"/>
    <property type="match status" value="1"/>
</dbReference>
<feature type="domain" description="4Fe-4S ferredoxin-type" evidence="5">
    <location>
        <begin position="127"/>
        <end position="156"/>
    </location>
</feature>
<dbReference type="PROSITE" id="PS51379">
    <property type="entry name" value="4FE4S_FER_2"/>
    <property type="match status" value="1"/>
</dbReference>
<dbReference type="PANTHER" id="PTHR46056">
    <property type="entry name" value="LONG-CHAIN-ALCOHOL OXIDASE"/>
    <property type="match status" value="1"/>
</dbReference>
<dbReference type="Pfam" id="PF00732">
    <property type="entry name" value="GMC_oxred_N"/>
    <property type="match status" value="1"/>
</dbReference>
<evidence type="ECO:0000259" key="5">
    <source>
        <dbReference type="PROSITE" id="PS51379"/>
    </source>
</evidence>
<keyword evidence="4" id="KW-0560">Oxidoreductase</keyword>
<evidence type="ECO:0000313" key="7">
    <source>
        <dbReference type="Proteomes" id="UP001168338"/>
    </source>
</evidence>
<dbReference type="Pfam" id="PF13450">
    <property type="entry name" value="NAD_binding_8"/>
    <property type="match status" value="1"/>
</dbReference>
<dbReference type="Proteomes" id="UP001168338">
    <property type="component" value="Unassembled WGS sequence"/>
</dbReference>
<dbReference type="SUPFAM" id="SSF51905">
    <property type="entry name" value="FAD/NAD(P)-binding domain"/>
    <property type="match status" value="1"/>
</dbReference>
<dbReference type="InterPro" id="IPR017896">
    <property type="entry name" value="4Fe4S_Fe-S-bd"/>
</dbReference>
<dbReference type="Gene3D" id="3.50.50.60">
    <property type="entry name" value="FAD/NAD(P)-binding domain"/>
    <property type="match status" value="2"/>
</dbReference>
<evidence type="ECO:0000256" key="1">
    <source>
        <dbReference type="ARBA" id="ARBA00010790"/>
    </source>
</evidence>
<keyword evidence="7" id="KW-1185">Reference proteome</keyword>
<accession>A0ABT8MCF4</accession>
<name>A0ABT8MCF4_9EURY</name>
<keyword evidence="3" id="KW-0274">FAD</keyword>
<comment type="caution">
    <text evidence="6">The sequence shown here is derived from an EMBL/GenBank/DDBJ whole genome shotgun (WGS) entry which is preliminary data.</text>
</comment>
<protein>
    <submittedName>
        <fullName evidence="6">FAD-dependent oxidoreductase</fullName>
    </submittedName>
</protein>
<dbReference type="InterPro" id="IPR000172">
    <property type="entry name" value="GMC_OxRdtase_N"/>
</dbReference>
<gene>
    <name evidence="6" type="ORF">FGU65_12100</name>
</gene>
<dbReference type="InterPro" id="IPR036188">
    <property type="entry name" value="FAD/NAD-bd_sf"/>
</dbReference>
<dbReference type="Pfam" id="PF05199">
    <property type="entry name" value="GMC_oxred_C"/>
    <property type="match status" value="1"/>
</dbReference>
<dbReference type="EMBL" id="VCYH01000008">
    <property type="protein sequence ID" value="MDN7025624.1"/>
    <property type="molecule type" value="Genomic_DNA"/>
</dbReference>
<comment type="similarity">
    <text evidence="1">Belongs to the GMC oxidoreductase family.</text>
</comment>
<reference evidence="6" key="1">
    <citation type="submission" date="2019-05" db="EMBL/GenBank/DDBJ databases">
        <title>Methanoculleus sp. FWC-SCC1, a methanogenic archaeon isolated from deep marine cold seep.</title>
        <authorList>
            <person name="Chen Y.-W."/>
            <person name="Chen S.-C."/>
            <person name="Teng N.-H."/>
            <person name="Lai M.-C."/>
        </authorList>
    </citation>
    <scope>NUCLEOTIDE SEQUENCE</scope>
    <source>
        <strain evidence="6">FWC-SCC1</strain>
    </source>
</reference>
<keyword evidence="2" id="KW-0285">Flavoprotein</keyword>
<dbReference type="InterPro" id="IPR007867">
    <property type="entry name" value="GMC_OxRtase_C"/>
</dbReference>
<evidence type="ECO:0000256" key="4">
    <source>
        <dbReference type="ARBA" id="ARBA00023002"/>
    </source>
</evidence>
<evidence type="ECO:0000313" key="6">
    <source>
        <dbReference type="EMBL" id="MDN7025624.1"/>
    </source>
</evidence>